<dbReference type="EMBL" id="FUWM01000005">
    <property type="protein sequence ID" value="SJZ38427.1"/>
    <property type="molecule type" value="Genomic_DNA"/>
</dbReference>
<protein>
    <submittedName>
        <fullName evidence="3">Seven times multi-haem cytochrome CxxCH</fullName>
    </submittedName>
</protein>
<organism evidence="3 4">
    <name type="scientific">Selenihalanaerobacter shriftii</name>
    <dbReference type="NCBI Taxonomy" id="142842"/>
    <lineage>
        <taxon>Bacteria</taxon>
        <taxon>Bacillati</taxon>
        <taxon>Bacillota</taxon>
        <taxon>Clostridia</taxon>
        <taxon>Halanaerobiales</taxon>
        <taxon>Halobacteroidaceae</taxon>
        <taxon>Selenihalanaerobacter</taxon>
    </lineage>
</organism>
<evidence type="ECO:0000313" key="3">
    <source>
        <dbReference type="EMBL" id="SJZ38427.1"/>
    </source>
</evidence>
<dbReference type="OrthoDB" id="9814800at2"/>
<evidence type="ECO:0000256" key="2">
    <source>
        <dbReference type="SAM" id="Phobius"/>
    </source>
</evidence>
<dbReference type="GO" id="GO:0016491">
    <property type="term" value="F:oxidoreductase activity"/>
    <property type="evidence" value="ECO:0007669"/>
    <property type="project" value="TreeGrafter"/>
</dbReference>
<evidence type="ECO:0000256" key="1">
    <source>
        <dbReference type="ARBA" id="ARBA00022729"/>
    </source>
</evidence>
<keyword evidence="2" id="KW-0472">Membrane</keyword>
<dbReference type="Gene3D" id="1.20.850.10">
    <property type="entry name" value="Hydroxylamine Oxidoreductase, Chain A, domain 2"/>
    <property type="match status" value="1"/>
</dbReference>
<dbReference type="AlphaFoldDB" id="A0A1T4K7V7"/>
<name>A0A1T4K7V7_9FIRM</name>
<proteinExistence type="predicted"/>
<dbReference type="SUPFAM" id="SSF48695">
    <property type="entry name" value="Multiheme cytochromes"/>
    <property type="match status" value="1"/>
</dbReference>
<keyword evidence="4" id="KW-1185">Reference proteome</keyword>
<reference evidence="4" key="1">
    <citation type="submission" date="2017-02" db="EMBL/GenBank/DDBJ databases">
        <authorList>
            <person name="Varghese N."/>
            <person name="Submissions S."/>
        </authorList>
    </citation>
    <scope>NUCLEOTIDE SEQUENCE [LARGE SCALE GENOMIC DNA]</scope>
    <source>
        <strain evidence="4">ATCC BAA-73</strain>
    </source>
</reference>
<dbReference type="Pfam" id="PF13447">
    <property type="entry name" value="Multi-haem_cyto"/>
    <property type="match status" value="1"/>
</dbReference>
<sequence length="440" mass="49796">MNRKGQNVAVTLILLIIFLITLTQLSWAQSTDEQCLNCHEGQTPNIIDEWEKSKHYEGGVGCYTCHKAEESDKDAQKHYNDVYISPIVSPKDCSTCHQEYVEEFNESLHEKGAEFVIAFEEKNKDPNYLAYKVQGAASSHAGCEQCHGSRVKVLDNGKLDPMTWPNTGIGRINPDGSRGTCSACHTRHAFSIEESRRAEACYTCHVGPDHPQKGIYQESKHGAIYEAEGDTWNWTAPVGEWGVENYRAPTCATCHMAGLGDTEATHNISERLSWELETPLSSHTDNWKEERSKMKEVCRQCHSSSWVNGMYTQADAVVELYNEEYYKPVTKIYNDLKERGLLTKKKYDEAIDYKYFELWHHEGRRARMGAFMQGPDYVQWHGFYELAKHKAEFNDMVAEIKVAGGSEDKTSTESLPAIPYLGTGLAILALLAAMYAIFKD</sequence>
<evidence type="ECO:0000313" key="4">
    <source>
        <dbReference type="Proteomes" id="UP000190625"/>
    </source>
</evidence>
<dbReference type="PANTHER" id="PTHR35038:SF8">
    <property type="entry name" value="C-TYPE POLYHEME CYTOCHROME OMCC"/>
    <property type="match status" value="1"/>
</dbReference>
<keyword evidence="2" id="KW-0812">Transmembrane</keyword>
<gene>
    <name evidence="3" type="ORF">SAMN02745118_00670</name>
</gene>
<dbReference type="Gene3D" id="1.10.780.10">
    <property type="entry name" value="Hydroxylamine Oxidoreductase, Chain A, domain 1"/>
    <property type="match status" value="1"/>
</dbReference>
<dbReference type="STRING" id="142842.SAMN02745118_00670"/>
<accession>A0A1T4K7V7</accession>
<dbReference type="InterPro" id="IPR036280">
    <property type="entry name" value="Multihaem_cyt_sf"/>
</dbReference>
<keyword evidence="1" id="KW-0732">Signal</keyword>
<feature type="transmembrane region" description="Helical" evidence="2">
    <location>
        <begin position="417"/>
        <end position="438"/>
    </location>
</feature>
<keyword evidence="2" id="KW-1133">Transmembrane helix</keyword>
<dbReference type="PANTHER" id="PTHR35038">
    <property type="entry name" value="DISSIMILATORY SULFITE REDUCTASE SIRA"/>
    <property type="match status" value="1"/>
</dbReference>
<dbReference type="RefSeq" id="WP_078809163.1">
    <property type="nucleotide sequence ID" value="NZ_FUWM01000005.1"/>
</dbReference>
<dbReference type="InterPro" id="IPR051829">
    <property type="entry name" value="Multiheme_Cytochr_ET"/>
</dbReference>
<dbReference type="Proteomes" id="UP000190625">
    <property type="component" value="Unassembled WGS sequence"/>
</dbReference>